<dbReference type="Gene3D" id="1.20.1250.20">
    <property type="entry name" value="MFS general substrate transporter like domains"/>
    <property type="match status" value="2"/>
</dbReference>
<dbReference type="PANTHER" id="PTHR48022">
    <property type="entry name" value="PLASTIDIC GLUCOSE TRANSPORTER 4"/>
    <property type="match status" value="1"/>
</dbReference>
<feature type="transmembrane region" description="Helical" evidence="5">
    <location>
        <begin position="121"/>
        <end position="143"/>
    </location>
</feature>
<proteinExistence type="predicted"/>
<dbReference type="Proteomes" id="UP000572817">
    <property type="component" value="Unassembled WGS sequence"/>
</dbReference>
<dbReference type="AlphaFoldDB" id="A0A8H4IXU4"/>
<keyword evidence="7" id="KW-1185">Reference proteome</keyword>
<dbReference type="SUPFAM" id="SSF103473">
    <property type="entry name" value="MFS general substrate transporter"/>
    <property type="match status" value="1"/>
</dbReference>
<dbReference type="OrthoDB" id="3822929at2759"/>
<dbReference type="PANTHER" id="PTHR48022:SF78">
    <property type="entry name" value="MONOSACCHARIDE TRANSPORTER, PUTATIVE (AFU_ORTHOLOGUE AFUA_2G02110)-RELATED"/>
    <property type="match status" value="1"/>
</dbReference>
<keyword evidence="2 5" id="KW-0812">Transmembrane</keyword>
<dbReference type="GO" id="GO:0005351">
    <property type="term" value="F:carbohydrate:proton symporter activity"/>
    <property type="evidence" value="ECO:0007669"/>
    <property type="project" value="TreeGrafter"/>
</dbReference>
<reference evidence="6" key="1">
    <citation type="submission" date="2020-04" db="EMBL/GenBank/DDBJ databases">
        <title>Genome Assembly and Annotation of Botryosphaeria dothidea sdau 11-99, a Latent Pathogen of Apple Fruit Ring Rot in China.</title>
        <authorList>
            <person name="Yu C."/>
            <person name="Diao Y."/>
            <person name="Lu Q."/>
            <person name="Zhao J."/>
            <person name="Cui S."/>
            <person name="Peng C."/>
            <person name="He B."/>
            <person name="Liu H."/>
        </authorList>
    </citation>
    <scope>NUCLEOTIDE SEQUENCE [LARGE SCALE GENOMIC DNA]</scope>
    <source>
        <strain evidence="6">Sdau11-99</strain>
    </source>
</reference>
<evidence type="ECO:0000256" key="2">
    <source>
        <dbReference type="ARBA" id="ARBA00022692"/>
    </source>
</evidence>
<dbReference type="InterPro" id="IPR005828">
    <property type="entry name" value="MFS_sugar_transport-like"/>
</dbReference>
<gene>
    <name evidence="6" type="ORF">GTA08_BOTSDO04671</name>
</gene>
<keyword evidence="4 5" id="KW-0472">Membrane</keyword>
<dbReference type="EMBL" id="WWBZ02000022">
    <property type="protein sequence ID" value="KAF4308317.1"/>
    <property type="molecule type" value="Genomic_DNA"/>
</dbReference>
<dbReference type="InterPro" id="IPR050360">
    <property type="entry name" value="MFS_Sugar_Transporters"/>
</dbReference>
<comment type="caution">
    <text evidence="6">The sequence shown here is derived from an EMBL/GenBank/DDBJ whole genome shotgun (WGS) entry which is preliminary data.</text>
</comment>
<comment type="subcellular location">
    <subcellularLocation>
        <location evidence="1">Membrane</location>
        <topology evidence="1">Multi-pass membrane protein</topology>
    </subcellularLocation>
</comment>
<feature type="transmembrane region" description="Helical" evidence="5">
    <location>
        <begin position="18"/>
        <end position="36"/>
    </location>
</feature>
<dbReference type="GO" id="GO:0016020">
    <property type="term" value="C:membrane"/>
    <property type="evidence" value="ECO:0007669"/>
    <property type="project" value="UniProtKB-SubCell"/>
</dbReference>
<evidence type="ECO:0000256" key="5">
    <source>
        <dbReference type="SAM" id="Phobius"/>
    </source>
</evidence>
<protein>
    <submittedName>
        <fullName evidence="6">MFS monosaccharide transporter</fullName>
    </submittedName>
</protein>
<evidence type="ECO:0000256" key="1">
    <source>
        <dbReference type="ARBA" id="ARBA00004141"/>
    </source>
</evidence>
<evidence type="ECO:0000256" key="4">
    <source>
        <dbReference type="ARBA" id="ARBA00023136"/>
    </source>
</evidence>
<dbReference type="InterPro" id="IPR036259">
    <property type="entry name" value="MFS_trans_sf"/>
</dbReference>
<evidence type="ECO:0000313" key="7">
    <source>
        <dbReference type="Proteomes" id="UP000572817"/>
    </source>
</evidence>
<evidence type="ECO:0000256" key="3">
    <source>
        <dbReference type="ARBA" id="ARBA00022989"/>
    </source>
</evidence>
<evidence type="ECO:0000313" key="6">
    <source>
        <dbReference type="EMBL" id="KAF4308317.1"/>
    </source>
</evidence>
<sequence>MLDQRKKWMVALRLEKRALLIAVNCIAGLSIFFFGYDQGMMGGVNESHDYVQLMDFVLEYELYYIRGYRVTYPPPNATHYLPVITNTLLQGGIVAVYYLGTLLGCLLGGWTGERFGRITTIGLGTLWAIFYMFATLICVFTIDRIGRRWTLYWGSTGQAIAMFLVGGLSRGGLNATADGDGSAAGKWGDRTYERLLGASRDCRGPD</sequence>
<feature type="transmembrane region" description="Helical" evidence="5">
    <location>
        <begin position="149"/>
        <end position="168"/>
    </location>
</feature>
<organism evidence="6 7">
    <name type="scientific">Botryosphaeria dothidea</name>
    <dbReference type="NCBI Taxonomy" id="55169"/>
    <lineage>
        <taxon>Eukaryota</taxon>
        <taxon>Fungi</taxon>
        <taxon>Dikarya</taxon>
        <taxon>Ascomycota</taxon>
        <taxon>Pezizomycotina</taxon>
        <taxon>Dothideomycetes</taxon>
        <taxon>Dothideomycetes incertae sedis</taxon>
        <taxon>Botryosphaeriales</taxon>
        <taxon>Botryosphaeriaceae</taxon>
        <taxon>Botryosphaeria</taxon>
    </lineage>
</organism>
<dbReference type="Pfam" id="PF00083">
    <property type="entry name" value="Sugar_tr"/>
    <property type="match status" value="2"/>
</dbReference>
<feature type="transmembrane region" description="Helical" evidence="5">
    <location>
        <begin position="88"/>
        <end position="109"/>
    </location>
</feature>
<keyword evidence="3 5" id="KW-1133">Transmembrane helix</keyword>
<accession>A0A8H4IXU4</accession>
<name>A0A8H4IXU4_9PEZI</name>